<name>A0A250LC16_9BURK</name>
<protein>
    <submittedName>
        <fullName evidence="1">Uncharacterized protein</fullName>
    </submittedName>
</protein>
<evidence type="ECO:0000313" key="1">
    <source>
        <dbReference type="EMBL" id="BBA41379.1"/>
    </source>
</evidence>
<dbReference type="AlphaFoldDB" id="A0A250LC16"/>
<dbReference type="EMBL" id="AP018358">
    <property type="protein sequence ID" value="BBA41379.1"/>
    <property type="molecule type" value="Genomic_DNA"/>
</dbReference>
<gene>
    <name evidence="1" type="ORF">BCCH1_38320</name>
</gene>
<sequence length="93" mass="9965">MADRTGTMATMVAAGAITATGVADSCRAAWAARGKTAQRPARGAAPFFFGLTPDFDEWCVQAGFDYTARTIRSRYPPTITLYEKYANSSADAM</sequence>
<reference evidence="1" key="2">
    <citation type="journal article" date="2017" name="Genome Announc.">
        <title>High-Quality Draft Genome Sequence of Burkholderia contaminans CH-1, a Gram-Negative Bacterium That Metabolizes 2-Azahypoxanthine, a Plant Growth-Regulating Compound.</title>
        <authorList>
            <person name="Choi J.-H."/>
            <person name="Sugiura H."/>
            <person name="Moriuchi R."/>
            <person name="Kawagishi H."/>
            <person name="Dohra H."/>
        </authorList>
    </citation>
    <scope>NUCLEOTIDE SEQUENCE</scope>
    <source>
        <strain evidence="1">CH-1</strain>
    </source>
</reference>
<organism evidence="1">
    <name type="scientific">Burkholderia contaminans</name>
    <dbReference type="NCBI Taxonomy" id="488447"/>
    <lineage>
        <taxon>Bacteria</taxon>
        <taxon>Pseudomonadati</taxon>
        <taxon>Pseudomonadota</taxon>
        <taxon>Betaproteobacteria</taxon>
        <taxon>Burkholderiales</taxon>
        <taxon>Burkholderiaceae</taxon>
        <taxon>Burkholderia</taxon>
        <taxon>Burkholderia cepacia complex</taxon>
    </lineage>
</organism>
<proteinExistence type="predicted"/>
<accession>A0A250LC16</accession>
<reference evidence="1" key="1">
    <citation type="journal article" date="2016" name="Biosci. Biotechnol. Biochem.">
        <title>Bioconversion of AHX to AOH by resting cells of Burkholderia contaminans CH-1.</title>
        <authorList>
            <person name="Choi J.H."/>
            <person name="Kikuchi A."/>
            <person name="Pumkaeo P."/>
            <person name="Hirai H."/>
            <person name="Tokuyama S."/>
            <person name="Kawagishi H."/>
        </authorList>
    </citation>
    <scope>NUCLEOTIDE SEQUENCE</scope>
    <source>
        <strain evidence="1">CH-1</strain>
    </source>
</reference>